<keyword evidence="1" id="KW-0238">DNA-binding</keyword>
<organism evidence="3 4">
    <name type="scientific">Brevibacillus reuszeri</name>
    <dbReference type="NCBI Taxonomy" id="54915"/>
    <lineage>
        <taxon>Bacteria</taxon>
        <taxon>Bacillati</taxon>
        <taxon>Bacillota</taxon>
        <taxon>Bacilli</taxon>
        <taxon>Bacillales</taxon>
        <taxon>Paenibacillaceae</taxon>
        <taxon>Brevibacillus</taxon>
    </lineage>
</organism>
<dbReference type="GO" id="GO:0003677">
    <property type="term" value="F:DNA binding"/>
    <property type="evidence" value="ECO:0007669"/>
    <property type="project" value="UniProtKB-KW"/>
</dbReference>
<dbReference type="OrthoDB" id="2003870at2"/>
<dbReference type="STRING" id="54915.ADS79_09510"/>
<dbReference type="EMBL" id="LGIQ01000006">
    <property type="protein sequence ID" value="KNB73062.1"/>
    <property type="molecule type" value="Genomic_DNA"/>
</dbReference>
<accession>A0A0K9YWR5</accession>
<reference evidence="4" key="1">
    <citation type="submission" date="2015-07" db="EMBL/GenBank/DDBJ databases">
        <title>Genome sequencing project for genomic taxonomy and phylogenomics of Bacillus-like bacteria.</title>
        <authorList>
            <person name="Liu B."/>
            <person name="Wang J."/>
            <person name="Zhu Y."/>
            <person name="Liu G."/>
            <person name="Chen Q."/>
            <person name="Chen Z."/>
            <person name="Lan J."/>
            <person name="Che J."/>
            <person name="Ge C."/>
            <person name="Shi H."/>
            <person name="Pan Z."/>
            <person name="Liu X."/>
        </authorList>
    </citation>
    <scope>NUCLEOTIDE SEQUENCE [LARGE SCALE GENOMIC DNA]</scope>
    <source>
        <strain evidence="4">DSM 9887</strain>
    </source>
</reference>
<gene>
    <name evidence="3" type="ORF">ADS79_09510</name>
</gene>
<sequence>MLTIGSRIKMIRKTNKLNQATFSNQIGISQATLSELEQDKYKPSVDTIMALSTHFGVSIEWLLFGVISNSVGDGGRVFDVHNISKIEGDLLEEFRKLKVKDQEEILDFIRLKIAKYES</sequence>
<dbReference type="InterPro" id="IPR001387">
    <property type="entry name" value="Cro/C1-type_HTH"/>
</dbReference>
<evidence type="ECO:0000313" key="3">
    <source>
        <dbReference type="EMBL" id="KNB73062.1"/>
    </source>
</evidence>
<feature type="domain" description="HTH cro/C1-type" evidence="2">
    <location>
        <begin position="8"/>
        <end position="62"/>
    </location>
</feature>
<dbReference type="CDD" id="cd00093">
    <property type="entry name" value="HTH_XRE"/>
    <property type="match status" value="1"/>
</dbReference>
<dbReference type="Proteomes" id="UP000036834">
    <property type="component" value="Unassembled WGS sequence"/>
</dbReference>
<name>A0A0K9YWR5_9BACL</name>
<evidence type="ECO:0000313" key="4">
    <source>
        <dbReference type="Proteomes" id="UP000036834"/>
    </source>
</evidence>
<dbReference type="PATRIC" id="fig|54915.3.peg.824"/>
<dbReference type="SUPFAM" id="SSF47413">
    <property type="entry name" value="lambda repressor-like DNA-binding domains"/>
    <property type="match status" value="1"/>
</dbReference>
<dbReference type="InterPro" id="IPR010982">
    <property type="entry name" value="Lambda_DNA-bd_dom_sf"/>
</dbReference>
<dbReference type="AlphaFoldDB" id="A0A0K9YWR5"/>
<dbReference type="Pfam" id="PF01381">
    <property type="entry name" value="HTH_3"/>
    <property type="match status" value="1"/>
</dbReference>
<evidence type="ECO:0000259" key="2">
    <source>
        <dbReference type="PROSITE" id="PS50943"/>
    </source>
</evidence>
<comment type="caution">
    <text evidence="3">The sequence shown here is derived from an EMBL/GenBank/DDBJ whole genome shotgun (WGS) entry which is preliminary data.</text>
</comment>
<dbReference type="PANTHER" id="PTHR46558">
    <property type="entry name" value="TRACRIPTIONAL REGULATORY PROTEIN-RELATED-RELATED"/>
    <property type="match status" value="1"/>
</dbReference>
<dbReference type="PROSITE" id="PS50943">
    <property type="entry name" value="HTH_CROC1"/>
    <property type="match status" value="1"/>
</dbReference>
<dbReference type="Gene3D" id="1.10.260.40">
    <property type="entry name" value="lambda repressor-like DNA-binding domains"/>
    <property type="match status" value="1"/>
</dbReference>
<dbReference type="PANTHER" id="PTHR46558:SF11">
    <property type="entry name" value="HTH-TYPE TRANSCRIPTIONAL REGULATOR XRE"/>
    <property type="match status" value="1"/>
</dbReference>
<dbReference type="SMART" id="SM00530">
    <property type="entry name" value="HTH_XRE"/>
    <property type="match status" value="1"/>
</dbReference>
<protein>
    <recommendedName>
        <fullName evidence="2">HTH cro/C1-type domain-containing protein</fullName>
    </recommendedName>
</protein>
<proteinExistence type="predicted"/>
<evidence type="ECO:0000256" key="1">
    <source>
        <dbReference type="ARBA" id="ARBA00023125"/>
    </source>
</evidence>